<proteinExistence type="predicted"/>
<dbReference type="SUPFAM" id="SSF53955">
    <property type="entry name" value="Lysozyme-like"/>
    <property type="match status" value="1"/>
</dbReference>
<keyword evidence="3" id="KW-1185">Reference proteome</keyword>
<dbReference type="PANTHER" id="PTHR30163">
    <property type="entry name" value="MEMBRANE-BOUND LYTIC MUREIN TRANSGLYCOSYLASE B"/>
    <property type="match status" value="1"/>
</dbReference>
<reference evidence="2 3" key="1">
    <citation type="submission" date="2019-07" db="EMBL/GenBank/DDBJ databases">
        <title>Novel species isolated from glacier.</title>
        <authorList>
            <person name="Liu Q."/>
            <person name="Xin Y.-H."/>
        </authorList>
    </citation>
    <scope>NUCLEOTIDE SEQUENCE [LARGE SCALE GENOMIC DNA]</scope>
    <source>
        <strain evidence="2 3">LB1R16</strain>
    </source>
</reference>
<name>A0A552UJV2_9SPHN</name>
<dbReference type="AlphaFoldDB" id="A0A552UJV2"/>
<dbReference type="InterPro" id="IPR031304">
    <property type="entry name" value="SLT_2"/>
</dbReference>
<dbReference type="GO" id="GO:0008933">
    <property type="term" value="F:peptidoglycan lytic transglycosylase activity"/>
    <property type="evidence" value="ECO:0007669"/>
    <property type="project" value="TreeGrafter"/>
</dbReference>
<sequence>MFAAPLSAQVLAPEPVPEEEVVDATAESGFEAWLSTYRASAQARGIRPETLDAAFTGLHFSPRVVALDRNQPDDSGVATLFSDYLSKRLEPVREARGRAARERHAAKLAELEAATGVPASIVLGIWGMESSYGAVTGNFDVLRSLASLAYDGRRRELFERELTAALTMLDKGLATRERMKGSWAGAMGQPQFLPSSFVASAVDGDGDGVADIWESGDDTAASIANYLKRAGWQRGLGWGVAVQLPADFDRERVRDLVQPRECVRVLAKHSRWVPLSEWKKLGLTRADGNPWPADNTLATLVEPDGPGGAAYLTFGNYRRLLDYNCSNFYALSVALLGDALK</sequence>
<dbReference type="EMBL" id="VJWA01000001">
    <property type="protein sequence ID" value="TRW18451.1"/>
    <property type="molecule type" value="Genomic_DNA"/>
</dbReference>
<dbReference type="Pfam" id="PF13406">
    <property type="entry name" value="SLT_2"/>
    <property type="match status" value="1"/>
</dbReference>
<feature type="domain" description="Transglycosylase SLT" evidence="1">
    <location>
        <begin position="30"/>
        <end position="338"/>
    </location>
</feature>
<dbReference type="InterPro" id="IPR043426">
    <property type="entry name" value="MltB-like"/>
</dbReference>
<evidence type="ECO:0000313" key="3">
    <source>
        <dbReference type="Proteomes" id="UP000317894"/>
    </source>
</evidence>
<dbReference type="CDD" id="cd13399">
    <property type="entry name" value="Slt35-like"/>
    <property type="match status" value="1"/>
</dbReference>
<dbReference type="GO" id="GO:0009253">
    <property type="term" value="P:peptidoglycan catabolic process"/>
    <property type="evidence" value="ECO:0007669"/>
    <property type="project" value="TreeGrafter"/>
</dbReference>
<organism evidence="2 3">
    <name type="scientific">Glacieibacterium frigidum</name>
    <dbReference type="NCBI Taxonomy" id="2593303"/>
    <lineage>
        <taxon>Bacteria</taxon>
        <taxon>Pseudomonadati</taxon>
        <taxon>Pseudomonadota</taxon>
        <taxon>Alphaproteobacteria</taxon>
        <taxon>Sphingomonadales</taxon>
        <taxon>Sphingosinicellaceae</taxon>
        <taxon>Glacieibacterium</taxon>
    </lineage>
</organism>
<dbReference type="NCBIfam" id="TIGR02283">
    <property type="entry name" value="MltB_2"/>
    <property type="match status" value="1"/>
</dbReference>
<dbReference type="Gene3D" id="1.10.8.350">
    <property type="entry name" value="Bacterial muramidase"/>
    <property type="match status" value="1"/>
</dbReference>
<accession>A0A552UJV2</accession>
<dbReference type="Proteomes" id="UP000317894">
    <property type="component" value="Unassembled WGS sequence"/>
</dbReference>
<dbReference type="InterPro" id="IPR023346">
    <property type="entry name" value="Lysozyme-like_dom_sf"/>
</dbReference>
<comment type="caution">
    <text evidence="2">The sequence shown here is derived from an EMBL/GenBank/DDBJ whole genome shotgun (WGS) entry which is preliminary data.</text>
</comment>
<evidence type="ECO:0000259" key="1">
    <source>
        <dbReference type="Pfam" id="PF13406"/>
    </source>
</evidence>
<dbReference type="PANTHER" id="PTHR30163:SF8">
    <property type="entry name" value="LYTIC MUREIN TRANSGLYCOSYLASE"/>
    <property type="match status" value="1"/>
</dbReference>
<dbReference type="Gene3D" id="1.10.530.10">
    <property type="match status" value="1"/>
</dbReference>
<dbReference type="InterPro" id="IPR011970">
    <property type="entry name" value="MltB_2"/>
</dbReference>
<gene>
    <name evidence="2" type="ORF">FMM06_07705</name>
</gene>
<evidence type="ECO:0000313" key="2">
    <source>
        <dbReference type="EMBL" id="TRW18451.1"/>
    </source>
</evidence>
<protein>
    <submittedName>
        <fullName evidence="2">Lytic murein transglycosylase</fullName>
    </submittedName>
</protein>
<dbReference type="OrthoDB" id="9808544at2"/>